<dbReference type="Gene3D" id="1.20.1440.20">
    <property type="entry name" value="LemA-like domain"/>
    <property type="match status" value="1"/>
</dbReference>
<dbReference type="KEGG" id="mema:MMAB1_3500"/>
<evidence type="ECO:0000313" key="8">
    <source>
        <dbReference type="Proteomes" id="UP000069850"/>
    </source>
</evidence>
<dbReference type="SUPFAM" id="SSF140478">
    <property type="entry name" value="LemA-like"/>
    <property type="match status" value="1"/>
</dbReference>
<dbReference type="PANTHER" id="PTHR34478">
    <property type="entry name" value="PROTEIN LEMA"/>
    <property type="match status" value="1"/>
</dbReference>
<reference evidence="7 8" key="1">
    <citation type="submission" date="2016-01" db="EMBL/GenBank/DDBJ databases">
        <authorList>
            <person name="Manzoor S."/>
        </authorList>
    </citation>
    <scope>NUCLEOTIDE SEQUENCE [LARGE SCALE GENOMIC DNA]</scope>
    <source>
        <strain evidence="7">Methanoculleus sp MAB1</strain>
    </source>
</reference>
<dbReference type="PANTHER" id="PTHR34478:SF1">
    <property type="entry name" value="PROTEIN LEMA"/>
    <property type="match status" value="1"/>
</dbReference>
<dbReference type="RefSeq" id="WP_083531527.1">
    <property type="nucleotide sequence ID" value="NZ_LT158599.1"/>
</dbReference>
<sequence>MVDILSLVLIVVVVLIIVGIVAAFIGIYNRFFSLKNSAEATLGQVKVAMKKRLDMIEQLLGAVKSYAAFEKETLTGVTAMRARIGSAGPGDLNDLERESRSVLGRLLAVAENYPDLKTSRTVQDLMGAVKGVEDEIARQRYTYNNIAQQYNTMTDTIPSNLVAGAMGFTKLQYLEFGEEIERVPTIAF</sequence>
<keyword evidence="4 6" id="KW-1133">Transmembrane helix</keyword>
<dbReference type="GO" id="GO:0016020">
    <property type="term" value="C:membrane"/>
    <property type="evidence" value="ECO:0007669"/>
    <property type="project" value="UniProtKB-SubCell"/>
</dbReference>
<feature type="transmembrane region" description="Helical" evidence="6">
    <location>
        <begin position="6"/>
        <end position="28"/>
    </location>
</feature>
<dbReference type="InterPro" id="IPR007156">
    <property type="entry name" value="MamQ_LemA"/>
</dbReference>
<keyword evidence="5 6" id="KW-0472">Membrane</keyword>
<dbReference type="Proteomes" id="UP000069850">
    <property type="component" value="Chromosome 1"/>
</dbReference>
<evidence type="ECO:0000256" key="4">
    <source>
        <dbReference type="ARBA" id="ARBA00022989"/>
    </source>
</evidence>
<gene>
    <name evidence="7" type="primary">lemA</name>
    <name evidence="7" type="ORF">MMAB1_3500</name>
</gene>
<dbReference type="InterPro" id="IPR023353">
    <property type="entry name" value="LemA-like_dom_sf"/>
</dbReference>
<evidence type="ECO:0000256" key="1">
    <source>
        <dbReference type="ARBA" id="ARBA00004167"/>
    </source>
</evidence>
<accession>A0A110BKH9</accession>
<keyword evidence="3 6" id="KW-0812">Transmembrane</keyword>
<organism evidence="7 8">
    <name type="scientific">Methanoculleus bourgensis</name>
    <dbReference type="NCBI Taxonomy" id="83986"/>
    <lineage>
        <taxon>Archaea</taxon>
        <taxon>Methanobacteriati</taxon>
        <taxon>Methanobacteriota</taxon>
        <taxon>Stenosarchaea group</taxon>
        <taxon>Methanomicrobia</taxon>
        <taxon>Methanomicrobiales</taxon>
        <taxon>Methanomicrobiaceae</taxon>
        <taxon>Methanoculleus</taxon>
    </lineage>
</organism>
<dbReference type="OrthoDB" id="9363at2157"/>
<evidence type="ECO:0000256" key="6">
    <source>
        <dbReference type="SAM" id="Phobius"/>
    </source>
</evidence>
<name>A0A110BKH9_9EURY</name>
<proteinExistence type="inferred from homology"/>
<evidence type="ECO:0000313" key="7">
    <source>
        <dbReference type="EMBL" id="CVK34713.1"/>
    </source>
</evidence>
<dbReference type="EMBL" id="LT158599">
    <property type="protein sequence ID" value="CVK34713.1"/>
    <property type="molecule type" value="Genomic_DNA"/>
</dbReference>
<dbReference type="Pfam" id="PF04011">
    <property type="entry name" value="LemA"/>
    <property type="match status" value="1"/>
</dbReference>
<evidence type="ECO:0000256" key="5">
    <source>
        <dbReference type="ARBA" id="ARBA00023136"/>
    </source>
</evidence>
<comment type="similarity">
    <text evidence="2">Belongs to the LemA family.</text>
</comment>
<evidence type="ECO:0000256" key="3">
    <source>
        <dbReference type="ARBA" id="ARBA00022692"/>
    </source>
</evidence>
<dbReference type="AlphaFoldDB" id="A0A110BKH9"/>
<protein>
    <submittedName>
        <fullName evidence="7">Protein LemA</fullName>
    </submittedName>
</protein>
<evidence type="ECO:0000256" key="2">
    <source>
        <dbReference type="ARBA" id="ARBA00008854"/>
    </source>
</evidence>
<dbReference type="GeneID" id="27138868"/>
<comment type="subcellular location">
    <subcellularLocation>
        <location evidence="1">Membrane</location>
        <topology evidence="1">Single-pass membrane protein</topology>
    </subcellularLocation>
</comment>